<evidence type="ECO:0000259" key="1">
    <source>
        <dbReference type="PROSITE" id="PS51194"/>
    </source>
</evidence>
<feature type="domain" description="Helicase C-terminal" evidence="1">
    <location>
        <begin position="323"/>
        <end position="473"/>
    </location>
</feature>
<sequence length="633" mass="71667">MQGLCPQCHYIKTAQENRKMTTAKQLDLFSEPSHQQLNLSQQLNLRKHQAEFLEICKLIKAKQPIKKILMLVTPGGGKSLIPVIGAAQLISNKPVQGGFHGTIADAICWIVPRRNLQRQGEENFDDAFFKQHLGHQHRVMANNNEPNPCKGMSGYVATYQAIAANPDLHAQEFRRKRYILVLDEFHHVEEGGIWHRVLQPLVDEAVLLILVTGTHVRGDRKQIAFMPYKQTPAGLTPNLSSNEHTTVLRYTRSQALRERAIVPLHFEWGDGEAEWIDETGQKCSVESFAEAGDYRSIALQTALSTGYARQLLKNCVDNWKQYKINNLRSKLLVLAPSISTANQYLDWLKELGINTAVKATSDESKEAQSAIKKFKKDYQPRDAKAVDVLVTVAMAYEGLDVPAITHVACLTHIRSVPWLEQSWARAARVDRKAGDLKNFGLIFIPDDQLARQCVETIITEQEVVLKEKEQNEIKNSGAGNGSNEENRNLQRNYSIIPLTSSLTRLSASDLSTGESVDYLETEIIQSTAQLFGISSSTINLKHFIETYNLRLIQKDFDNIESTPQESLTVSEEIDIMRDNIEKYGRSYARKNKLDFKTINGEIVKYFGKSRKAMTLEELGRVWAWLQNNYPMTD</sequence>
<evidence type="ECO:0000313" key="3">
    <source>
        <dbReference type="Proteomes" id="UP000604661"/>
    </source>
</evidence>
<gene>
    <name evidence="2" type="ORF">H6G95_10115</name>
</gene>
<dbReference type="PANTHER" id="PTHR47396:SF1">
    <property type="entry name" value="ATP-DEPENDENT HELICASE IRC3-RELATED"/>
    <property type="match status" value="1"/>
</dbReference>
<name>A0ABR8ESY6_NOSLI</name>
<dbReference type="RefSeq" id="WP_190892681.1">
    <property type="nucleotide sequence ID" value="NZ_JACJTE010000008.1"/>
</dbReference>
<dbReference type="Pfam" id="PF04851">
    <property type="entry name" value="ResIII"/>
    <property type="match status" value="1"/>
</dbReference>
<protein>
    <submittedName>
        <fullName evidence="2">DEAD/DEAH box helicase family protein</fullName>
    </submittedName>
</protein>
<dbReference type="InterPro" id="IPR050742">
    <property type="entry name" value="Helicase_Restrict-Modif_Enz"/>
</dbReference>
<dbReference type="EMBL" id="JACJTE010000008">
    <property type="protein sequence ID" value="MBD2560967.1"/>
    <property type="molecule type" value="Genomic_DNA"/>
</dbReference>
<dbReference type="Pfam" id="PF00271">
    <property type="entry name" value="Helicase_C"/>
    <property type="match status" value="1"/>
</dbReference>
<reference evidence="2 3" key="1">
    <citation type="journal article" date="2020" name="ISME J.">
        <title>Comparative genomics reveals insights into cyanobacterial evolution and habitat adaptation.</title>
        <authorList>
            <person name="Chen M.Y."/>
            <person name="Teng W.K."/>
            <person name="Zhao L."/>
            <person name="Hu C.X."/>
            <person name="Zhou Y.K."/>
            <person name="Han B.P."/>
            <person name="Song L.R."/>
            <person name="Shu W.S."/>
        </authorList>
    </citation>
    <scope>NUCLEOTIDE SEQUENCE [LARGE SCALE GENOMIC DNA]</scope>
    <source>
        <strain evidence="2 3">FACHB-391</strain>
    </source>
</reference>
<dbReference type="SUPFAM" id="SSF52540">
    <property type="entry name" value="P-loop containing nucleoside triphosphate hydrolases"/>
    <property type="match status" value="1"/>
</dbReference>
<dbReference type="PROSITE" id="PS51194">
    <property type="entry name" value="HELICASE_CTER"/>
    <property type="match status" value="1"/>
</dbReference>
<keyword evidence="2" id="KW-0347">Helicase</keyword>
<dbReference type="GO" id="GO:0004386">
    <property type="term" value="F:helicase activity"/>
    <property type="evidence" value="ECO:0007669"/>
    <property type="project" value="UniProtKB-KW"/>
</dbReference>
<dbReference type="Gene3D" id="3.40.50.300">
    <property type="entry name" value="P-loop containing nucleotide triphosphate hydrolases"/>
    <property type="match status" value="2"/>
</dbReference>
<comment type="caution">
    <text evidence="2">The sequence shown here is derived from an EMBL/GenBank/DDBJ whole genome shotgun (WGS) entry which is preliminary data.</text>
</comment>
<keyword evidence="2" id="KW-0378">Hydrolase</keyword>
<keyword evidence="2" id="KW-0547">Nucleotide-binding</keyword>
<dbReference type="InterPro" id="IPR001650">
    <property type="entry name" value="Helicase_C-like"/>
</dbReference>
<keyword evidence="3" id="KW-1185">Reference proteome</keyword>
<dbReference type="Proteomes" id="UP000604661">
    <property type="component" value="Unassembled WGS sequence"/>
</dbReference>
<proteinExistence type="predicted"/>
<accession>A0ABR8ESY6</accession>
<dbReference type="InterPro" id="IPR006935">
    <property type="entry name" value="Helicase/UvrB_N"/>
</dbReference>
<evidence type="ECO:0000313" key="2">
    <source>
        <dbReference type="EMBL" id="MBD2560967.1"/>
    </source>
</evidence>
<dbReference type="PANTHER" id="PTHR47396">
    <property type="entry name" value="TYPE I RESTRICTION ENZYME ECOKI R PROTEIN"/>
    <property type="match status" value="1"/>
</dbReference>
<organism evidence="2 3">
    <name type="scientific">Nostoc linckia FACHB-391</name>
    <dbReference type="NCBI Taxonomy" id="2692906"/>
    <lineage>
        <taxon>Bacteria</taxon>
        <taxon>Bacillati</taxon>
        <taxon>Cyanobacteriota</taxon>
        <taxon>Cyanophyceae</taxon>
        <taxon>Nostocales</taxon>
        <taxon>Nostocaceae</taxon>
        <taxon>Nostoc</taxon>
    </lineage>
</organism>
<keyword evidence="2" id="KW-0067">ATP-binding</keyword>
<dbReference type="InterPro" id="IPR027417">
    <property type="entry name" value="P-loop_NTPase"/>
</dbReference>